<dbReference type="Pfam" id="PF09704">
    <property type="entry name" value="Cas_Cas5d"/>
    <property type="match status" value="1"/>
</dbReference>
<dbReference type="InterPro" id="IPR013422">
    <property type="entry name" value="CRISPR-assoc_prot_Cas5_N"/>
</dbReference>
<dbReference type="InterPro" id="IPR013421">
    <property type="entry name" value="CRISPR-assoc_prot_Cas5_HALMA"/>
</dbReference>
<dbReference type="RefSeq" id="WP_033022467.1">
    <property type="nucleotide sequence ID" value="NZ_AP022557.1"/>
</dbReference>
<keyword evidence="1" id="KW-0051">Antiviral defense</keyword>
<dbReference type="GO" id="GO:0043571">
    <property type="term" value="P:maintenance of CRISPR repeat elements"/>
    <property type="evidence" value="ECO:0007669"/>
    <property type="project" value="InterPro"/>
</dbReference>
<sequence length="247" mass="28583">MNVLVFDVRADFGHFRQMYSTSSPLTYSFIPPTALFGLLGAIVGVGKEDNDYLRVFNHETTNVAVRLMEPVRKTRVGINYVNTKGNIWVPKQRREGARTQIRVEFLRFPRFRCYVYMNDHERFSQLVDFVRQHKSVYTPCLGLSECLADVQFVAVDDFHRVEAIDKEPVPICSVIPGRDIQALKVEPGKEYRKERVAWEMDPARVVSRYEEVIFEAGARPLLASVPYYWQNAQGERIVFFYSNGKGE</sequence>
<organism evidence="3 4">
    <name type="scientific">Geobacillus subterraneus</name>
    <dbReference type="NCBI Taxonomy" id="129338"/>
    <lineage>
        <taxon>Bacteria</taxon>
        <taxon>Bacillati</taxon>
        <taxon>Bacillota</taxon>
        <taxon>Bacilli</taxon>
        <taxon>Bacillales</taxon>
        <taxon>Anoxybacillaceae</taxon>
        <taxon>Geobacillus</taxon>
    </lineage>
</organism>
<dbReference type="InterPro" id="IPR021124">
    <property type="entry name" value="CRISPR-assoc_prot_Cas5"/>
</dbReference>
<proteinExistence type="predicted"/>
<evidence type="ECO:0000313" key="4">
    <source>
        <dbReference type="Proteomes" id="UP000501421"/>
    </source>
</evidence>
<keyword evidence="2" id="KW-0812">Transmembrane</keyword>
<name>A0A679FXE8_9BACL</name>
<dbReference type="EMBL" id="AP022557">
    <property type="protein sequence ID" value="BBW98386.1"/>
    <property type="molecule type" value="Genomic_DNA"/>
</dbReference>
<keyword evidence="4" id="KW-1185">Reference proteome</keyword>
<dbReference type="NCBIfam" id="TIGR02593">
    <property type="entry name" value="CRISPR_cas5"/>
    <property type="match status" value="1"/>
</dbReference>
<keyword evidence="2" id="KW-1133">Transmembrane helix</keyword>
<accession>A0A679FXE8</accession>
<evidence type="ECO:0000256" key="2">
    <source>
        <dbReference type="SAM" id="Phobius"/>
    </source>
</evidence>
<dbReference type="Proteomes" id="UP000501421">
    <property type="component" value="Chromosome"/>
</dbReference>
<protein>
    <submittedName>
        <fullName evidence="3">Type I-B CRISPR-associated protein Cas5</fullName>
    </submittedName>
</protein>
<reference evidence="4" key="1">
    <citation type="journal article" date="2020" name="Microbiol. Resour. Announc.">
        <title>Complete Genome Sequence of Geobacillus sp. Strain E55-1, Isolated from Mine Geyser in Japan.</title>
        <authorList>
            <person name="Miyazaki K."/>
            <person name="Hase E."/>
            <person name="Tokito N."/>
        </authorList>
    </citation>
    <scope>NUCLEOTIDE SEQUENCE [LARGE SCALE GENOMIC DNA]</scope>
    <source>
        <strain evidence="4">E55-1</strain>
    </source>
</reference>
<dbReference type="Gene3D" id="3.30.70.2660">
    <property type="match status" value="1"/>
</dbReference>
<feature type="transmembrane region" description="Helical" evidence="2">
    <location>
        <begin position="25"/>
        <end position="45"/>
    </location>
</feature>
<evidence type="ECO:0000313" key="3">
    <source>
        <dbReference type="EMBL" id="BBW98386.1"/>
    </source>
</evidence>
<dbReference type="NCBIfam" id="TIGR02592">
    <property type="entry name" value="cas_Cas5h"/>
    <property type="match status" value="1"/>
</dbReference>
<keyword evidence="2" id="KW-0472">Membrane</keyword>
<dbReference type="AlphaFoldDB" id="A0A679FXE8"/>
<evidence type="ECO:0000256" key="1">
    <source>
        <dbReference type="ARBA" id="ARBA00023118"/>
    </source>
</evidence>
<dbReference type="GO" id="GO:0051607">
    <property type="term" value="P:defense response to virus"/>
    <property type="evidence" value="ECO:0007669"/>
    <property type="project" value="UniProtKB-KW"/>
</dbReference>
<gene>
    <name evidence="3" type="ORF">GsuE55_32190</name>
</gene>